<evidence type="ECO:0000256" key="1">
    <source>
        <dbReference type="ARBA" id="ARBA00009431"/>
    </source>
</evidence>
<dbReference type="Gene3D" id="3.40.50.1820">
    <property type="entry name" value="alpha/beta hydrolase"/>
    <property type="match status" value="1"/>
</dbReference>
<protein>
    <submittedName>
        <fullName evidence="2">Uncharacterized protein</fullName>
    </submittedName>
</protein>
<dbReference type="SUPFAM" id="SSF53474">
    <property type="entry name" value="alpha/beta-Hydrolases"/>
    <property type="match status" value="1"/>
</dbReference>
<reference evidence="2" key="1">
    <citation type="submission" date="2009-08" db="EMBL/GenBank/DDBJ databases">
        <authorList>
            <person name="Cheung F."/>
            <person name="Xiao Y."/>
            <person name="Chan A."/>
            <person name="Moskal W."/>
            <person name="Town C.D."/>
        </authorList>
    </citation>
    <scope>NUCLEOTIDE SEQUENCE</scope>
</reference>
<dbReference type="MEROPS" id="S10.017"/>
<evidence type="ECO:0000313" key="2">
    <source>
        <dbReference type="EMBL" id="ACU23827.1"/>
    </source>
</evidence>
<organism evidence="2">
    <name type="scientific">Glycine max</name>
    <name type="common">Soybean</name>
    <name type="synonym">Glycine hispida</name>
    <dbReference type="NCBI Taxonomy" id="3847"/>
    <lineage>
        <taxon>Eukaryota</taxon>
        <taxon>Viridiplantae</taxon>
        <taxon>Streptophyta</taxon>
        <taxon>Embryophyta</taxon>
        <taxon>Tracheophyta</taxon>
        <taxon>Spermatophyta</taxon>
        <taxon>Magnoliopsida</taxon>
        <taxon>eudicotyledons</taxon>
        <taxon>Gunneridae</taxon>
        <taxon>Pentapetalae</taxon>
        <taxon>rosids</taxon>
        <taxon>fabids</taxon>
        <taxon>Fabales</taxon>
        <taxon>Fabaceae</taxon>
        <taxon>Papilionoideae</taxon>
        <taxon>50 kb inversion clade</taxon>
        <taxon>NPAAA clade</taxon>
        <taxon>indigoferoid/millettioid clade</taxon>
        <taxon>Phaseoleae</taxon>
        <taxon>Glycine</taxon>
        <taxon>Glycine subgen. Soja</taxon>
    </lineage>
</organism>
<accession>C6TLN5</accession>
<dbReference type="ExpressionAtlas" id="C6TLN5">
    <property type="expression patterns" value="baseline and differential"/>
</dbReference>
<dbReference type="Pfam" id="PF00450">
    <property type="entry name" value="Peptidase_S10"/>
    <property type="match status" value="1"/>
</dbReference>
<dbReference type="AlphaFoldDB" id="C6TLN5"/>
<dbReference type="GO" id="GO:0006508">
    <property type="term" value="P:proteolysis"/>
    <property type="evidence" value="ECO:0007669"/>
    <property type="project" value="InterPro"/>
</dbReference>
<name>C6TLN5_SOYBN</name>
<dbReference type="InterPro" id="IPR001563">
    <property type="entry name" value="Peptidase_S10"/>
</dbReference>
<dbReference type="InterPro" id="IPR029058">
    <property type="entry name" value="AB_hydrolase_fold"/>
</dbReference>
<dbReference type="EMBL" id="BT098624">
    <property type="protein sequence ID" value="ACU23827.1"/>
    <property type="molecule type" value="mRNA"/>
</dbReference>
<dbReference type="GO" id="GO:0004185">
    <property type="term" value="F:serine-type carboxypeptidase activity"/>
    <property type="evidence" value="ECO:0007669"/>
    <property type="project" value="InterPro"/>
</dbReference>
<comment type="similarity">
    <text evidence="1">Belongs to the peptidase S10 family.</text>
</comment>
<sequence length="109" mass="12267">MRPRINEVDELLTKGVNVTVYNGQVDLICSTKGTEAWVHKLKWEGLKIFLAKDRTPLYCGSDKSTTKGFVKSYKNLYFYWILKAGHFVPTDQPCVALDMVGAITQPPAT</sequence>
<proteinExistence type="evidence at transcript level"/>